<proteinExistence type="predicted"/>
<dbReference type="OrthoDB" id="679284at2"/>
<feature type="domain" description="DinB-like" evidence="1">
    <location>
        <begin position="10"/>
        <end position="160"/>
    </location>
</feature>
<gene>
    <name evidence="2" type="ORF">SAMN04489864_11362</name>
</gene>
<evidence type="ECO:0000259" key="1">
    <source>
        <dbReference type="Pfam" id="PF12867"/>
    </source>
</evidence>
<sequence length="170" mass="19733">MERQIVLNDFTQTFSDLENVISLFKSENFNEVPFNDSWTPAQVVQHLILANENFAAILNGSTKETTRAIDEQLSRLKSLFLNFELKMKSPVFILPAIGPYDQQQQVEIISNIKNDCLNAITALDLSRTCLDFELPSFELLTRLEAIYFVIYHTQRHTRQLKEIAKFLKLY</sequence>
<dbReference type="SUPFAM" id="SSF109854">
    <property type="entry name" value="DinB/YfiT-like putative metalloenzymes"/>
    <property type="match status" value="1"/>
</dbReference>
<dbReference type="InterPro" id="IPR024775">
    <property type="entry name" value="DinB-like"/>
</dbReference>
<dbReference type="RefSeq" id="WP_090997560.1">
    <property type="nucleotide sequence ID" value="NZ_FOPP01000013.1"/>
</dbReference>
<dbReference type="InterPro" id="IPR034660">
    <property type="entry name" value="DinB/YfiT-like"/>
</dbReference>
<dbReference type="STRING" id="414048.SAMN04489864_11362"/>
<evidence type="ECO:0000313" key="3">
    <source>
        <dbReference type="Proteomes" id="UP000199666"/>
    </source>
</evidence>
<name>A0A1I3A7C3_9SPHI</name>
<dbReference type="Gene3D" id="1.20.120.450">
    <property type="entry name" value="dinb family like domain"/>
    <property type="match status" value="1"/>
</dbReference>
<dbReference type="Pfam" id="PF12867">
    <property type="entry name" value="DinB_2"/>
    <property type="match status" value="1"/>
</dbReference>
<keyword evidence="3" id="KW-1185">Reference proteome</keyword>
<organism evidence="2 3">
    <name type="scientific">Pedobacter insulae</name>
    <dbReference type="NCBI Taxonomy" id="414048"/>
    <lineage>
        <taxon>Bacteria</taxon>
        <taxon>Pseudomonadati</taxon>
        <taxon>Bacteroidota</taxon>
        <taxon>Sphingobacteriia</taxon>
        <taxon>Sphingobacteriales</taxon>
        <taxon>Sphingobacteriaceae</taxon>
        <taxon>Pedobacter</taxon>
    </lineage>
</organism>
<reference evidence="2 3" key="1">
    <citation type="submission" date="2016-10" db="EMBL/GenBank/DDBJ databases">
        <authorList>
            <person name="de Groot N.N."/>
        </authorList>
    </citation>
    <scope>NUCLEOTIDE SEQUENCE [LARGE SCALE GENOMIC DNA]</scope>
    <source>
        <strain evidence="2 3">DSM 18684</strain>
    </source>
</reference>
<protein>
    <submittedName>
        <fullName evidence="2">DinB superfamily protein</fullName>
    </submittedName>
</protein>
<dbReference type="EMBL" id="FOPP01000013">
    <property type="protein sequence ID" value="SFH45997.1"/>
    <property type="molecule type" value="Genomic_DNA"/>
</dbReference>
<dbReference type="Proteomes" id="UP000199666">
    <property type="component" value="Unassembled WGS sequence"/>
</dbReference>
<evidence type="ECO:0000313" key="2">
    <source>
        <dbReference type="EMBL" id="SFH45997.1"/>
    </source>
</evidence>
<dbReference type="AlphaFoldDB" id="A0A1I3A7C3"/>
<accession>A0A1I3A7C3</accession>